<dbReference type="GO" id="GO:0000150">
    <property type="term" value="F:DNA strand exchange activity"/>
    <property type="evidence" value="ECO:0007669"/>
    <property type="project" value="InterPro"/>
</dbReference>
<dbReference type="Proteomes" id="UP001177023">
    <property type="component" value="Unassembled WGS sequence"/>
</dbReference>
<dbReference type="GO" id="GO:0003697">
    <property type="term" value="F:single-stranded DNA binding"/>
    <property type="evidence" value="ECO:0007669"/>
    <property type="project" value="InterPro"/>
</dbReference>
<dbReference type="PANTHER" id="PTHR22942:SF39">
    <property type="entry name" value="DNA REPAIR PROTEIN RAD51 HOMOLOG 1"/>
    <property type="match status" value="1"/>
</dbReference>
<dbReference type="AlphaFoldDB" id="A0AA36CRY0"/>
<comment type="caution">
    <text evidence="11">The sequence shown here is derived from an EMBL/GenBank/DDBJ whole genome shotgun (WGS) entry which is preliminary data.</text>
</comment>
<evidence type="ECO:0000256" key="7">
    <source>
        <dbReference type="RuleBase" id="RU364139"/>
    </source>
</evidence>
<keyword evidence="2 6" id="KW-0547">Nucleotide-binding</keyword>
<feature type="domain" description="RecA family profile 1" evidence="9">
    <location>
        <begin position="108"/>
        <end position="279"/>
    </location>
</feature>
<name>A0AA36CRY0_9BILA</name>
<dbReference type="NCBIfam" id="NF003301">
    <property type="entry name" value="PRK04301.1"/>
    <property type="match status" value="1"/>
</dbReference>
<comment type="function">
    <text evidence="7">Binds to single and double-stranded DNA and exhibits DNA-dependent ATPase activity. Underwinds duplex DNA.</text>
</comment>
<dbReference type="InterPro" id="IPR020588">
    <property type="entry name" value="RecA_ATP-bd"/>
</dbReference>
<dbReference type="GO" id="GO:0140664">
    <property type="term" value="F:ATP-dependent DNA damage sensor activity"/>
    <property type="evidence" value="ECO:0007669"/>
    <property type="project" value="InterPro"/>
</dbReference>
<dbReference type="SUPFAM" id="SSF47794">
    <property type="entry name" value="Rad51 N-terminal domain-like"/>
    <property type="match status" value="1"/>
</dbReference>
<dbReference type="GO" id="GO:0003690">
    <property type="term" value="F:double-stranded DNA binding"/>
    <property type="evidence" value="ECO:0007669"/>
    <property type="project" value="InterPro"/>
</dbReference>
<dbReference type="Pfam" id="PF14520">
    <property type="entry name" value="HHH_5"/>
    <property type="match status" value="1"/>
</dbReference>
<dbReference type="InterPro" id="IPR016467">
    <property type="entry name" value="DNA_recomb/repair_RecA-like"/>
</dbReference>
<dbReference type="InterPro" id="IPR027417">
    <property type="entry name" value="P-loop_NTPase"/>
</dbReference>
<evidence type="ECO:0000256" key="8">
    <source>
        <dbReference type="SAM" id="MobiDB-lite"/>
    </source>
</evidence>
<organism evidence="11 12">
    <name type="scientific">Mesorhabditis spiculigera</name>
    <dbReference type="NCBI Taxonomy" id="96644"/>
    <lineage>
        <taxon>Eukaryota</taxon>
        <taxon>Metazoa</taxon>
        <taxon>Ecdysozoa</taxon>
        <taxon>Nematoda</taxon>
        <taxon>Chromadorea</taxon>
        <taxon>Rhabditida</taxon>
        <taxon>Rhabditina</taxon>
        <taxon>Rhabditomorpha</taxon>
        <taxon>Rhabditoidea</taxon>
        <taxon>Rhabditidae</taxon>
        <taxon>Mesorhabditinae</taxon>
        <taxon>Mesorhabditis</taxon>
    </lineage>
</organism>
<evidence type="ECO:0000313" key="11">
    <source>
        <dbReference type="EMBL" id="CAJ0573351.1"/>
    </source>
</evidence>
<dbReference type="Gene3D" id="3.40.50.300">
    <property type="entry name" value="P-loop containing nucleotide triphosphate hydrolases"/>
    <property type="match status" value="1"/>
</dbReference>
<dbReference type="InterPro" id="IPR010995">
    <property type="entry name" value="DNA_repair_Rad51/TF_NusA_a-hlx"/>
</dbReference>
<dbReference type="InterPro" id="IPR011941">
    <property type="entry name" value="DNA_recomb/repair_Rad51"/>
</dbReference>
<evidence type="ECO:0000256" key="5">
    <source>
        <dbReference type="ARBA" id="ARBA00023242"/>
    </source>
</evidence>
<evidence type="ECO:0000259" key="10">
    <source>
        <dbReference type="PROSITE" id="PS50163"/>
    </source>
</evidence>
<comment type="subcellular location">
    <subcellularLocation>
        <location evidence="1 7">Nucleus</location>
    </subcellularLocation>
</comment>
<evidence type="ECO:0000256" key="4">
    <source>
        <dbReference type="ARBA" id="ARBA00023125"/>
    </source>
</evidence>
<keyword evidence="7" id="KW-0233">DNA recombination</keyword>
<keyword evidence="7" id="KW-0234">DNA repair</keyword>
<dbReference type="GO" id="GO:0042148">
    <property type="term" value="P:DNA strand invasion"/>
    <property type="evidence" value="ECO:0007669"/>
    <property type="project" value="TreeGrafter"/>
</dbReference>
<protein>
    <recommendedName>
        <fullName evidence="7">DNA repair protein RAD51 homolog</fullName>
    </recommendedName>
</protein>
<keyword evidence="5 7" id="KW-0539">Nucleus</keyword>
<dbReference type="PROSITE" id="PS50163">
    <property type="entry name" value="RECA_3"/>
    <property type="match status" value="1"/>
</dbReference>
<keyword evidence="12" id="KW-1185">Reference proteome</keyword>
<reference evidence="11" key="1">
    <citation type="submission" date="2023-06" db="EMBL/GenBank/DDBJ databases">
        <authorList>
            <person name="Delattre M."/>
        </authorList>
    </citation>
    <scope>NUCLEOTIDE SEQUENCE</scope>
    <source>
        <strain evidence="11">AF72</strain>
    </source>
</reference>
<dbReference type="Pfam" id="PF08423">
    <property type="entry name" value="Rad51"/>
    <property type="match status" value="1"/>
</dbReference>
<dbReference type="SUPFAM" id="SSF52540">
    <property type="entry name" value="P-loop containing nucleoside triphosphate hydrolases"/>
    <property type="match status" value="1"/>
</dbReference>
<accession>A0AA36CRY0</accession>
<dbReference type="InterPro" id="IPR020587">
    <property type="entry name" value="RecA_monomer-monomer_interface"/>
</dbReference>
<dbReference type="NCBIfam" id="TIGR02239">
    <property type="entry name" value="recomb_RAD51"/>
    <property type="match status" value="1"/>
</dbReference>
<sequence length="351" mass="37883">MAAQAVREKHEIQTTAATIDSVLQEDDSELTYLPVEKLETCGLNARDITLLKSASFHTIEAIAMAPRKEVYAVKGISEQKADRIILEAQKLIPMGFTSASDVHLKRSSLVSIRTGSANLDRILGGGIETGSITELFGEYRTGKSQLCHTLAVLCQMPVDMGGAEGKCMFIDTENTFRPERLVSIAQKYGLVAKSVLDNVAVARCYNSDHLLSLLDHAAAMMADSRYALIIVDCAIAPFRSDYNGRGELAARQQAIAKLMRKLAGLADIFGVAVVITNQVVAQVDGSAGPYQADPKKPIGGNIVAHMSTTRLGLRKGKGENRVCKIHQSPSQPESEATFAITDHGIDDPKET</sequence>
<dbReference type="FunFam" id="3.40.50.300:FF:002052">
    <property type="entry name" value="DNA repair protein RAD51 homolog"/>
    <property type="match status" value="1"/>
</dbReference>
<dbReference type="GO" id="GO:0070192">
    <property type="term" value="P:chromosome organization involved in meiotic cell cycle"/>
    <property type="evidence" value="ECO:0007669"/>
    <property type="project" value="TreeGrafter"/>
</dbReference>
<dbReference type="PANTHER" id="PTHR22942">
    <property type="entry name" value="RECA/RAD51/RADA DNA STRAND-PAIRING FAMILY MEMBER"/>
    <property type="match status" value="1"/>
</dbReference>
<evidence type="ECO:0000256" key="2">
    <source>
        <dbReference type="ARBA" id="ARBA00022741"/>
    </source>
</evidence>
<evidence type="ECO:0000259" key="9">
    <source>
        <dbReference type="PROSITE" id="PS50162"/>
    </source>
</evidence>
<dbReference type="InterPro" id="IPR013632">
    <property type="entry name" value="Rad51_C"/>
</dbReference>
<keyword evidence="3 6" id="KW-0067">ATP-binding</keyword>
<dbReference type="GO" id="GO:0006312">
    <property type="term" value="P:mitotic recombination"/>
    <property type="evidence" value="ECO:0007669"/>
    <property type="project" value="TreeGrafter"/>
</dbReference>
<keyword evidence="4 7" id="KW-0238">DNA-binding</keyword>
<dbReference type="PROSITE" id="PS50162">
    <property type="entry name" value="RECA_2"/>
    <property type="match status" value="1"/>
</dbReference>
<evidence type="ECO:0000256" key="6">
    <source>
        <dbReference type="RuleBase" id="RU003422"/>
    </source>
</evidence>
<feature type="region of interest" description="Disordered" evidence="8">
    <location>
        <begin position="327"/>
        <end position="351"/>
    </location>
</feature>
<dbReference type="GO" id="GO:0007131">
    <property type="term" value="P:reciprocal meiotic recombination"/>
    <property type="evidence" value="ECO:0007669"/>
    <property type="project" value="TreeGrafter"/>
</dbReference>
<dbReference type="EMBL" id="CATQJA010002618">
    <property type="protein sequence ID" value="CAJ0573351.1"/>
    <property type="molecule type" value="Genomic_DNA"/>
</dbReference>
<feature type="non-terminal residue" evidence="11">
    <location>
        <position position="1"/>
    </location>
</feature>
<dbReference type="GO" id="GO:0000730">
    <property type="term" value="P:DNA recombinase assembly"/>
    <property type="evidence" value="ECO:0007669"/>
    <property type="project" value="TreeGrafter"/>
</dbReference>
<dbReference type="GO" id="GO:1990426">
    <property type="term" value="P:mitotic recombination-dependent replication fork processing"/>
    <property type="evidence" value="ECO:0007669"/>
    <property type="project" value="InterPro"/>
</dbReference>
<feature type="domain" description="RecA family profile 2" evidence="10">
    <location>
        <begin position="288"/>
        <end position="350"/>
    </location>
</feature>
<evidence type="ECO:0000256" key="1">
    <source>
        <dbReference type="ARBA" id="ARBA00004123"/>
    </source>
</evidence>
<gene>
    <name evidence="11" type="ORF">MSPICULIGERA_LOCUS11712</name>
</gene>
<dbReference type="GO" id="GO:0005524">
    <property type="term" value="F:ATP binding"/>
    <property type="evidence" value="ECO:0007669"/>
    <property type="project" value="UniProtKB-KW"/>
</dbReference>
<dbReference type="FunFam" id="1.10.150.20:FF:000008">
    <property type="entry name" value="DNA repair protein RAD51 homolog"/>
    <property type="match status" value="1"/>
</dbReference>
<keyword evidence="7" id="KW-0227">DNA damage</keyword>
<evidence type="ECO:0000256" key="3">
    <source>
        <dbReference type="ARBA" id="ARBA00022840"/>
    </source>
</evidence>
<comment type="similarity">
    <text evidence="7">Belongs to the RecA family. RAD51 subfamily.</text>
</comment>
<dbReference type="GO" id="GO:0000794">
    <property type="term" value="C:condensed nuclear chromosome"/>
    <property type="evidence" value="ECO:0007669"/>
    <property type="project" value="TreeGrafter"/>
</dbReference>
<dbReference type="PIRSF" id="PIRSF005856">
    <property type="entry name" value="Rad51"/>
    <property type="match status" value="1"/>
</dbReference>
<dbReference type="Gene3D" id="1.10.150.20">
    <property type="entry name" value="5' to 3' exonuclease, C-terminal subdomain"/>
    <property type="match status" value="1"/>
</dbReference>
<proteinExistence type="inferred from homology"/>
<evidence type="ECO:0000313" key="12">
    <source>
        <dbReference type="Proteomes" id="UP001177023"/>
    </source>
</evidence>